<name>E4YHN1_OIKDI</name>
<sequence length="231" mass="26225">MTGKCSTNIEAENTLLSTKILLLEKELFSRENDLSSDDQTISTLRDHIDSLKENIGSDALFQHKAEELNMGLSLIRLTDKKWESIEEDDLIEAEIGEVFQGDDDSSSSKIAADCPLSEKYAENDFKLDIKAKYPTRKDKFLTSVLMNGPNNQLIGLRETIFIAIKLNRSYILPKFFKHDHADPTAVKDPFAEISASFRVSPSKQGWLKSAQHSSRDFCVELHEFRFRVHAP</sequence>
<protein>
    <submittedName>
        <fullName evidence="1">Uncharacterized protein</fullName>
    </submittedName>
</protein>
<evidence type="ECO:0000313" key="1">
    <source>
        <dbReference type="EMBL" id="CBY35005.1"/>
    </source>
</evidence>
<organism evidence="1">
    <name type="scientific">Oikopleura dioica</name>
    <name type="common">Tunicate</name>
    <dbReference type="NCBI Taxonomy" id="34765"/>
    <lineage>
        <taxon>Eukaryota</taxon>
        <taxon>Metazoa</taxon>
        <taxon>Chordata</taxon>
        <taxon>Tunicata</taxon>
        <taxon>Appendicularia</taxon>
        <taxon>Copelata</taxon>
        <taxon>Oikopleuridae</taxon>
        <taxon>Oikopleura</taxon>
    </lineage>
</organism>
<dbReference type="AlphaFoldDB" id="E4YHN1"/>
<proteinExistence type="predicted"/>
<accession>E4YHN1</accession>
<dbReference type="Proteomes" id="UP000011014">
    <property type="component" value="Unassembled WGS sequence"/>
</dbReference>
<reference evidence="1" key="1">
    <citation type="journal article" date="2010" name="Science">
        <title>Plasticity of animal genome architecture unmasked by rapid evolution of a pelagic tunicate.</title>
        <authorList>
            <person name="Denoeud F."/>
            <person name="Henriet S."/>
            <person name="Mungpakdee S."/>
            <person name="Aury J.M."/>
            <person name="Da Silva C."/>
            <person name="Brinkmann H."/>
            <person name="Mikhaleva J."/>
            <person name="Olsen L.C."/>
            <person name="Jubin C."/>
            <person name="Canestro C."/>
            <person name="Bouquet J.M."/>
            <person name="Danks G."/>
            <person name="Poulain J."/>
            <person name="Campsteijn C."/>
            <person name="Adamski M."/>
            <person name="Cross I."/>
            <person name="Yadetie F."/>
            <person name="Muffato M."/>
            <person name="Louis A."/>
            <person name="Butcher S."/>
            <person name="Tsagkogeorga G."/>
            <person name="Konrad A."/>
            <person name="Singh S."/>
            <person name="Jensen M.F."/>
            <person name="Cong E.H."/>
            <person name="Eikeseth-Otteraa H."/>
            <person name="Noel B."/>
            <person name="Anthouard V."/>
            <person name="Porcel B.M."/>
            <person name="Kachouri-Lafond R."/>
            <person name="Nishino A."/>
            <person name="Ugolini M."/>
            <person name="Chourrout P."/>
            <person name="Nishida H."/>
            <person name="Aasland R."/>
            <person name="Huzurbazar S."/>
            <person name="Westhof E."/>
            <person name="Delsuc F."/>
            <person name="Lehrach H."/>
            <person name="Reinhardt R."/>
            <person name="Weissenbach J."/>
            <person name="Roy S.W."/>
            <person name="Artiguenave F."/>
            <person name="Postlethwait J.H."/>
            <person name="Manak J.R."/>
            <person name="Thompson E.M."/>
            <person name="Jaillon O."/>
            <person name="Du Pasquier L."/>
            <person name="Boudinot P."/>
            <person name="Liberles D.A."/>
            <person name="Volff J.N."/>
            <person name="Philippe H."/>
            <person name="Lenhard B."/>
            <person name="Roest Crollius H."/>
            <person name="Wincker P."/>
            <person name="Chourrout D."/>
        </authorList>
    </citation>
    <scope>NUCLEOTIDE SEQUENCE [LARGE SCALE GENOMIC DNA]</scope>
</reference>
<gene>
    <name evidence="1" type="ORF">GSOID_T00025050001</name>
</gene>
<dbReference type="EMBL" id="FN654573">
    <property type="protein sequence ID" value="CBY35005.1"/>
    <property type="molecule type" value="Genomic_DNA"/>
</dbReference>